<evidence type="ECO:0000313" key="1">
    <source>
        <dbReference type="EMBL" id="KAK9239515.1"/>
    </source>
</evidence>
<protein>
    <submittedName>
        <fullName evidence="1">D-3-phosphoglycerate dehydrogenase</fullName>
    </submittedName>
</protein>
<sequence length="385" mass="42674">MYLSACLQHRKTHHQRVLNTMSSPAYKIAILDDYQNVAEPYFLNLKDSHPGIFEVTSFPETLPAFNLACQADQQKLVERLRPFDIISTMRERTPFPASLLRELPNLKLLLTTGERNLGIDSKAARELGIVVAGAPGRGDSGQVKPVSRIDSTTQHVWALILGITRKITQSDVAVKSGKWQIGFATGIAQKTIGLVGLGRLGGLTGFIAKTAFDMNVICWSRNLTQDAADERAQALGLEAEDFNGVKTFRVVSKEELFKSADIVSIHYILSESTRGIVGNPELSLMKNSSFLINTSRGPIVDESALLEVLKAGRIRGAAIDVFEVEPLPLHSEWRTTKWGENGASDVLLSPHMGYVEEMTLRNWYIENAENVRRWANGQSLLFQLN</sequence>
<proteinExistence type="predicted"/>
<reference evidence="2" key="1">
    <citation type="journal article" date="2024" name="Front. Bioeng. Biotechnol.">
        <title>Genome-scale model development and genomic sequencing of the oleaginous clade Lipomyces.</title>
        <authorList>
            <person name="Czajka J.J."/>
            <person name="Han Y."/>
            <person name="Kim J."/>
            <person name="Mondo S.J."/>
            <person name="Hofstad B.A."/>
            <person name="Robles A."/>
            <person name="Haridas S."/>
            <person name="Riley R."/>
            <person name="LaButti K."/>
            <person name="Pangilinan J."/>
            <person name="Andreopoulos W."/>
            <person name="Lipzen A."/>
            <person name="Yan J."/>
            <person name="Wang M."/>
            <person name="Ng V."/>
            <person name="Grigoriev I.V."/>
            <person name="Spatafora J.W."/>
            <person name="Magnuson J.K."/>
            <person name="Baker S.E."/>
            <person name="Pomraning K.R."/>
        </authorList>
    </citation>
    <scope>NUCLEOTIDE SEQUENCE [LARGE SCALE GENOMIC DNA]</scope>
    <source>
        <strain evidence="2">CBS 7786</strain>
    </source>
</reference>
<comment type="caution">
    <text evidence="1">The sequence shown here is derived from an EMBL/GenBank/DDBJ whole genome shotgun (WGS) entry which is preliminary data.</text>
</comment>
<accession>A0ACC3T7A4</accession>
<organism evidence="1 2">
    <name type="scientific">Lipomyces kononenkoae</name>
    <name type="common">Yeast</name>
    <dbReference type="NCBI Taxonomy" id="34357"/>
    <lineage>
        <taxon>Eukaryota</taxon>
        <taxon>Fungi</taxon>
        <taxon>Dikarya</taxon>
        <taxon>Ascomycota</taxon>
        <taxon>Saccharomycotina</taxon>
        <taxon>Lipomycetes</taxon>
        <taxon>Lipomycetales</taxon>
        <taxon>Lipomycetaceae</taxon>
        <taxon>Lipomyces</taxon>
    </lineage>
</organism>
<name>A0ACC3T7A4_LIPKO</name>
<keyword evidence="2" id="KW-1185">Reference proteome</keyword>
<gene>
    <name evidence="1" type="ORF">V1525DRAFT_398300</name>
</gene>
<dbReference type="Proteomes" id="UP001433508">
    <property type="component" value="Unassembled WGS sequence"/>
</dbReference>
<evidence type="ECO:0000313" key="2">
    <source>
        <dbReference type="Proteomes" id="UP001433508"/>
    </source>
</evidence>
<dbReference type="EMBL" id="MU971346">
    <property type="protein sequence ID" value="KAK9239515.1"/>
    <property type="molecule type" value="Genomic_DNA"/>
</dbReference>